<dbReference type="EMBL" id="JAWDIE010000003">
    <property type="protein sequence ID" value="MEJ7137379.1"/>
    <property type="molecule type" value="Genomic_DNA"/>
</dbReference>
<dbReference type="Proteomes" id="UP001364695">
    <property type="component" value="Unassembled WGS sequence"/>
</dbReference>
<sequence length="291" mass="34356">MNLKNYEKIKSRGVFGLLNFMTSEGLEWFETRNHMLETGQGSRSGCLGNLSSDCLVRSMLAYFRDDDTANMKQWAYLAAKARIMCEHDTLNDYLTEDLLSPLIGDNEEVIDWYRQFKLPYELSKSVIGGDKDDPKNWMFYRYQSWLALNARWDELGERCERILGMQEQIKKDRSYLIDHRFYLALAKGDKAGMTSVLLEKVSPRERKIRQEQQSGVTWNLIDSYAVIFAKLAWRAGYELDLDTPWIPRDWLPVKPLPHYEEPWPFMRDFNIWQPFSEPYAHLSPKRPQRLT</sequence>
<protein>
    <submittedName>
        <fullName evidence="1">Imm49 family immunity protein</fullName>
    </submittedName>
</protein>
<comment type="caution">
    <text evidence="1">The sequence shown here is derived from an EMBL/GenBank/DDBJ whole genome shotgun (WGS) entry which is preliminary data.</text>
</comment>
<name>A0ACC6NZI4_9BURK</name>
<organism evidence="1 2">
    <name type="scientific">Amphibiibacter pelophylacis</name>
    <dbReference type="NCBI Taxonomy" id="1799477"/>
    <lineage>
        <taxon>Bacteria</taxon>
        <taxon>Pseudomonadati</taxon>
        <taxon>Pseudomonadota</taxon>
        <taxon>Betaproteobacteria</taxon>
        <taxon>Burkholderiales</taxon>
        <taxon>Sphaerotilaceae</taxon>
        <taxon>Amphibiibacter</taxon>
    </lineage>
</organism>
<accession>A0ACC6NZI4</accession>
<reference evidence="1" key="1">
    <citation type="submission" date="2023-10" db="EMBL/GenBank/DDBJ databases">
        <title>Amphibacter perezi, gen. nov., sp. nov. a novel taxa of the family Comamonadaceae, class Betaproteobacteria isolated from the skin microbiota of Pelophylax perezi from different populations.</title>
        <authorList>
            <person name="Costa S."/>
            <person name="Proenca D.N."/>
            <person name="Lopes I."/>
            <person name="Morais P.V."/>
        </authorList>
    </citation>
    <scope>NUCLEOTIDE SEQUENCE</scope>
    <source>
        <strain evidence="1">SL12-8</strain>
    </source>
</reference>
<keyword evidence="2" id="KW-1185">Reference proteome</keyword>
<evidence type="ECO:0000313" key="2">
    <source>
        <dbReference type="Proteomes" id="UP001364695"/>
    </source>
</evidence>
<gene>
    <name evidence="1" type="ORF">RV045_02900</name>
</gene>
<evidence type="ECO:0000313" key="1">
    <source>
        <dbReference type="EMBL" id="MEJ7137379.1"/>
    </source>
</evidence>
<proteinExistence type="predicted"/>